<evidence type="ECO:0008006" key="3">
    <source>
        <dbReference type="Google" id="ProtNLM"/>
    </source>
</evidence>
<evidence type="ECO:0000313" key="2">
    <source>
        <dbReference type="Proteomes" id="UP000663525"/>
    </source>
</evidence>
<dbReference type="GeneID" id="68855767"/>
<dbReference type="AlphaFoldDB" id="A0A897N0R8"/>
<sequence>MCTLVFAWRTFPDAPIVAAANRDESLDRPSRPPETFGSDLRVLAPRDVEAGGTWIGVNDRGLFVALTNRWTDVELRGDRSRGLLVRDALGQESAEDAVRYVERELDARGYEPFNLVVADRTAALLVEYDGNVAVRNFDPGVHAVANTGADGRYTIPEYRGEHAREQAANVDRLRTDLQPEPGEDGRSWRRRAREAIRDHDYGVCVHGDGFGTRSSSLLTIGTDSVEYHFADGPPCETEYRRVEVDL</sequence>
<dbReference type="PANTHER" id="PTHR17985">
    <property type="entry name" value="SER/THR-RICH PROTEIN T10 IN DGCR REGION"/>
    <property type="match status" value="1"/>
</dbReference>
<accession>A0A897N0R8</accession>
<organism evidence="1 2">
    <name type="scientific">Halapricum desulfuricans</name>
    <dbReference type="NCBI Taxonomy" id="2841257"/>
    <lineage>
        <taxon>Archaea</taxon>
        <taxon>Methanobacteriati</taxon>
        <taxon>Methanobacteriota</taxon>
        <taxon>Stenosarchaea group</taxon>
        <taxon>Halobacteria</taxon>
        <taxon>Halobacteriales</taxon>
        <taxon>Haloarculaceae</taxon>
        <taxon>Halapricum</taxon>
    </lineage>
</organism>
<proteinExistence type="predicted"/>
<evidence type="ECO:0000313" key="1">
    <source>
        <dbReference type="EMBL" id="QSG06532.1"/>
    </source>
</evidence>
<reference evidence="1" key="1">
    <citation type="submission" date="2020-11" db="EMBL/GenBank/DDBJ databases">
        <title>Carbohydrate-dependent, anaerobic sulfur respiration: A novel catabolism in halophilic archaea.</title>
        <authorList>
            <person name="Sorokin D.Y."/>
            <person name="Messina E."/>
            <person name="Smedile F."/>
            <person name="La Cono V."/>
            <person name="Hallsworth J.E."/>
            <person name="Yakimov M.M."/>
        </authorList>
    </citation>
    <scope>NUCLEOTIDE SEQUENCE</scope>
    <source>
        <strain evidence="1">HSR12-1</strain>
    </source>
</reference>
<dbReference type="Pfam" id="PF05742">
    <property type="entry name" value="TANGO2"/>
    <property type="match status" value="1"/>
</dbReference>
<protein>
    <recommendedName>
        <fullName evidence="3">NRDE family protein</fullName>
    </recommendedName>
</protein>
<dbReference type="InterPro" id="IPR008551">
    <property type="entry name" value="TANGO2"/>
</dbReference>
<gene>
    <name evidence="1" type="ORF">HSR121_2202</name>
</gene>
<dbReference type="PANTHER" id="PTHR17985:SF8">
    <property type="entry name" value="TRANSPORT AND GOLGI ORGANIZATION PROTEIN 2 HOMOLOG"/>
    <property type="match status" value="1"/>
</dbReference>
<dbReference type="Proteomes" id="UP000663525">
    <property type="component" value="Chromosome"/>
</dbReference>
<dbReference type="Gene3D" id="3.60.60.10">
    <property type="entry name" value="Penicillin V Acylase, Chain A"/>
    <property type="match status" value="1"/>
</dbReference>
<dbReference type="RefSeq" id="WP_229113033.1">
    <property type="nucleotide sequence ID" value="NZ_CP064787.1"/>
</dbReference>
<dbReference type="EMBL" id="CP064787">
    <property type="protein sequence ID" value="QSG06532.1"/>
    <property type="molecule type" value="Genomic_DNA"/>
</dbReference>
<name>A0A897N0R8_9EURY</name>